<comment type="caution">
    <text evidence="2">The sequence shown here is derived from an EMBL/GenBank/DDBJ whole genome shotgun (WGS) entry which is preliminary data.</text>
</comment>
<feature type="transmembrane region" description="Helical" evidence="1">
    <location>
        <begin position="41"/>
        <end position="65"/>
    </location>
</feature>
<accession>A0A0Q0VUH6</accession>
<dbReference type="InParanoid" id="A0A0Q0VUH6"/>
<dbReference type="Proteomes" id="UP000050301">
    <property type="component" value="Unassembled WGS sequence"/>
</dbReference>
<sequence>MPLKNISSIGFEFIMLMNFVATITQLRFLNSLNRYLMLSSFEFISSGSIESITSLFILYFVSYLMPRQ</sequence>
<gene>
    <name evidence="2" type="ORF">AOG55_00540</name>
</gene>
<name>A0A0Q0VUH6_9ARCH</name>
<organism evidence="2 3">
    <name type="scientific">Acidiplasma cupricumulans</name>
    <dbReference type="NCBI Taxonomy" id="312540"/>
    <lineage>
        <taxon>Archaea</taxon>
        <taxon>Methanobacteriati</taxon>
        <taxon>Thermoplasmatota</taxon>
        <taxon>Thermoplasmata</taxon>
        <taxon>Thermoplasmatales</taxon>
        <taxon>Ferroplasmaceae</taxon>
        <taxon>Acidiplasma</taxon>
    </lineage>
</organism>
<reference evidence="2 3" key="1">
    <citation type="submission" date="2015-09" db="EMBL/GenBank/DDBJ databases">
        <title>Heavy metals and arsenic resistance mechanisms in polyextremophilic archaea of the family Ferroplasmaceae.</title>
        <authorList>
            <person name="Bulaev A.G."/>
            <person name="Kanygina A.V."/>
        </authorList>
    </citation>
    <scope>NUCLEOTIDE SEQUENCE [LARGE SCALE GENOMIC DNA]</scope>
    <source>
        <strain evidence="2 3">BH2</strain>
    </source>
</reference>
<dbReference type="EMBL" id="LKBH01000168">
    <property type="protein sequence ID" value="KQB35279.1"/>
    <property type="molecule type" value="Genomic_DNA"/>
</dbReference>
<evidence type="ECO:0000313" key="3">
    <source>
        <dbReference type="Proteomes" id="UP000050301"/>
    </source>
</evidence>
<keyword evidence="3" id="KW-1185">Reference proteome</keyword>
<evidence type="ECO:0000313" key="2">
    <source>
        <dbReference type="EMBL" id="KQB35279.1"/>
    </source>
</evidence>
<keyword evidence="1" id="KW-0472">Membrane</keyword>
<evidence type="ECO:0000256" key="1">
    <source>
        <dbReference type="SAM" id="Phobius"/>
    </source>
</evidence>
<keyword evidence="1" id="KW-0812">Transmembrane</keyword>
<protein>
    <submittedName>
        <fullName evidence="2">Uncharacterized protein</fullName>
    </submittedName>
</protein>
<feature type="transmembrane region" description="Helical" evidence="1">
    <location>
        <begin position="6"/>
        <end position="29"/>
    </location>
</feature>
<dbReference type="AlphaFoldDB" id="A0A0Q0VUH6"/>
<proteinExistence type="predicted"/>
<keyword evidence="1" id="KW-1133">Transmembrane helix</keyword>